<protein>
    <recommendedName>
        <fullName evidence="2">DUF2293 domain-containing protein</fullName>
    </recommendedName>
</protein>
<reference evidence="3 4" key="1">
    <citation type="submission" date="2024-03" db="EMBL/GenBank/DDBJ databases">
        <title>A high-quality draft genome sequence of Diaporthe vaccinii, a causative agent of upright dieback and viscid rot disease in cranberry plants.</title>
        <authorList>
            <person name="Sarrasin M."/>
            <person name="Lang B.F."/>
            <person name="Burger G."/>
        </authorList>
    </citation>
    <scope>NUCLEOTIDE SEQUENCE [LARGE SCALE GENOMIC DNA]</scope>
    <source>
        <strain evidence="3 4">IS7</strain>
    </source>
</reference>
<feature type="compositionally biased region" description="Polar residues" evidence="1">
    <location>
        <begin position="189"/>
        <end position="203"/>
    </location>
</feature>
<accession>A0ABR4F451</accession>
<feature type="region of interest" description="Disordered" evidence="1">
    <location>
        <begin position="175"/>
        <end position="289"/>
    </location>
</feature>
<dbReference type="InterPro" id="IPR018744">
    <property type="entry name" value="DUF2293"/>
</dbReference>
<feature type="domain" description="DUF2293" evidence="2">
    <location>
        <begin position="93"/>
        <end position="176"/>
    </location>
</feature>
<feature type="compositionally biased region" description="Basic residues" evidence="1">
    <location>
        <begin position="253"/>
        <end position="262"/>
    </location>
</feature>
<dbReference type="Pfam" id="PF10056">
    <property type="entry name" value="DUF2293"/>
    <property type="match status" value="1"/>
</dbReference>
<evidence type="ECO:0000259" key="2">
    <source>
        <dbReference type="Pfam" id="PF10056"/>
    </source>
</evidence>
<keyword evidence="4" id="KW-1185">Reference proteome</keyword>
<evidence type="ECO:0000313" key="3">
    <source>
        <dbReference type="EMBL" id="KAL2289469.1"/>
    </source>
</evidence>
<dbReference type="Proteomes" id="UP001600888">
    <property type="component" value="Unassembled WGS sequence"/>
</dbReference>
<evidence type="ECO:0000313" key="4">
    <source>
        <dbReference type="Proteomes" id="UP001600888"/>
    </source>
</evidence>
<comment type="caution">
    <text evidence="3">The sequence shown here is derived from an EMBL/GenBank/DDBJ whole genome shotgun (WGS) entry which is preliminary data.</text>
</comment>
<proteinExistence type="predicted"/>
<gene>
    <name evidence="3" type="ORF">FJTKL_01743</name>
</gene>
<dbReference type="EMBL" id="JBAWTH010000012">
    <property type="protein sequence ID" value="KAL2289469.1"/>
    <property type="molecule type" value="Genomic_DNA"/>
</dbReference>
<feature type="compositionally biased region" description="Basic and acidic residues" evidence="1">
    <location>
        <begin position="263"/>
        <end position="273"/>
    </location>
</feature>
<dbReference type="PANTHER" id="PTHR38113">
    <property type="match status" value="1"/>
</dbReference>
<evidence type="ECO:0000256" key="1">
    <source>
        <dbReference type="SAM" id="MobiDB-lite"/>
    </source>
</evidence>
<name>A0ABR4F451_9PEZI</name>
<feature type="compositionally biased region" description="Basic and acidic residues" evidence="1">
    <location>
        <begin position="207"/>
        <end position="219"/>
    </location>
</feature>
<dbReference type="PANTHER" id="PTHR38113:SF2">
    <property type="entry name" value="DUF2293 DOMAIN-CONTAINING PROTEIN"/>
    <property type="match status" value="1"/>
</dbReference>
<sequence length="414" mass="45621">MSEPKVPKGSLPSGYSFVPKGNVYITSNCRKLAQAGGSSVYVVIDAKNQQIGLGVPTEIYVGVQLKEMETHAGRAANVLKRDEGIAKGFQKEIMHLFPQIPSKALHNVLKVALQKGKGKVGRTGKLDIQHKAHLAVSAHIRHCETDYDALLRNGIAREEARRQVEAKMKEVRKAWGGDSQMMRGKPRKSSQSLARPNIKSTQAAKGARKDSPGHQREIVKTSSLMTAISKAASPRASKTAGRFTNERNAAIRNARRAHRQKQNPKDLAKDATKPAKQQGTKPKSAGPKVIATAASFRERRTPKPTAIERAAPSPHEVRARWANPTMPNLDPGHRAQILRLVSRIERIERAHRIGRKKQRQRQATKLCTIASLNNQINEILTDASIQIIEPSAAARQDLVRRLRRNVRAPAKGSS</sequence>
<organism evidence="3 4">
    <name type="scientific">Diaporthe vaccinii</name>
    <dbReference type="NCBI Taxonomy" id="105482"/>
    <lineage>
        <taxon>Eukaryota</taxon>
        <taxon>Fungi</taxon>
        <taxon>Dikarya</taxon>
        <taxon>Ascomycota</taxon>
        <taxon>Pezizomycotina</taxon>
        <taxon>Sordariomycetes</taxon>
        <taxon>Sordariomycetidae</taxon>
        <taxon>Diaporthales</taxon>
        <taxon>Diaporthaceae</taxon>
        <taxon>Diaporthe</taxon>
        <taxon>Diaporthe eres species complex</taxon>
    </lineage>
</organism>